<dbReference type="OrthoDB" id="329666at2759"/>
<feature type="compositionally biased region" description="Low complexity" evidence="3">
    <location>
        <begin position="131"/>
        <end position="145"/>
    </location>
</feature>
<gene>
    <name evidence="4" type="ORF">M378DRAFT_183981</name>
</gene>
<dbReference type="GO" id="GO:0006261">
    <property type="term" value="P:DNA-templated DNA replication"/>
    <property type="evidence" value="ECO:0007669"/>
    <property type="project" value="TreeGrafter"/>
</dbReference>
<feature type="region of interest" description="Disordered" evidence="3">
    <location>
        <begin position="130"/>
        <end position="150"/>
    </location>
</feature>
<evidence type="ECO:0000256" key="1">
    <source>
        <dbReference type="ARBA" id="ARBA00004123"/>
    </source>
</evidence>
<keyword evidence="2" id="KW-0539">Nucleus</keyword>
<dbReference type="FunCoup" id="A0A0C2T191">
    <property type="interactions" value="14"/>
</dbReference>
<accession>A0A0C2T191</accession>
<dbReference type="InParanoid" id="A0A0C2T191"/>
<evidence type="ECO:0000256" key="3">
    <source>
        <dbReference type="SAM" id="MobiDB-lite"/>
    </source>
</evidence>
<dbReference type="PANTHER" id="PTHR13489:SF0">
    <property type="entry name" value="MINI-CHROMOSOME MAINTENANCE COMPLEX-BINDING PROTEIN"/>
    <property type="match status" value="1"/>
</dbReference>
<dbReference type="InterPro" id="IPR019140">
    <property type="entry name" value="MCM_complex-bd"/>
</dbReference>
<sequence length="522" mass="58358">MVSSAALDALADPHRALIDLFDGELSSFPQKVATHFSKLFSTSLLDEIPVLDVARPPHRHENNSIVRFRAMVQDTSLAHEMYLAKRSDGSCGGWGISDLDDVSIDVIDYANLRERHVIWAVSIPGESRWCSSTTSEETGTTPLSSRPHKFPLPQTAHVGAQVKIYDVPPEAYKATDILEFFGILSSEPPTFAPTLHVLFSKVLPASLLPCHFPILDASYTNNLRHELISWIADEALAGDKGAAEWILLCAIARVQARHYAILPPPMTLSRFPSPYSSSFSIPTISYVLALIFPLLTTIPLSLPVLNNTSFYPQSNDEDLYSGWLQLPRGTICMIAEGEVGEGEINGKALLNIRAVQEALDSQTLQYIFPYSSFTFETDLNFIILSDGRKSTFFQTYLNVPFQPVVNNITMDELKKKLYKPHDAISMPSKEKLEEFRQLVCGAKVGTSSIEQHVAQRIQEDFIKERKSTIGCNLEPIGAIDLMHRIMLARLYALSLHQPEVDIVVWEKVKILDLDRKARIVHE</sequence>
<dbReference type="STRING" id="946122.A0A0C2T191"/>
<dbReference type="AlphaFoldDB" id="A0A0C2T191"/>
<dbReference type="Proteomes" id="UP000054549">
    <property type="component" value="Unassembled WGS sequence"/>
</dbReference>
<dbReference type="GO" id="GO:0003682">
    <property type="term" value="F:chromatin binding"/>
    <property type="evidence" value="ECO:0007669"/>
    <property type="project" value="TreeGrafter"/>
</dbReference>
<evidence type="ECO:0000256" key="2">
    <source>
        <dbReference type="ARBA" id="ARBA00023242"/>
    </source>
</evidence>
<dbReference type="EMBL" id="KN818225">
    <property type="protein sequence ID" value="KIL69545.1"/>
    <property type="molecule type" value="Genomic_DNA"/>
</dbReference>
<evidence type="ECO:0000313" key="4">
    <source>
        <dbReference type="EMBL" id="KIL69545.1"/>
    </source>
</evidence>
<organism evidence="4 5">
    <name type="scientific">Amanita muscaria (strain Koide BX008)</name>
    <dbReference type="NCBI Taxonomy" id="946122"/>
    <lineage>
        <taxon>Eukaryota</taxon>
        <taxon>Fungi</taxon>
        <taxon>Dikarya</taxon>
        <taxon>Basidiomycota</taxon>
        <taxon>Agaricomycotina</taxon>
        <taxon>Agaricomycetes</taxon>
        <taxon>Agaricomycetidae</taxon>
        <taxon>Agaricales</taxon>
        <taxon>Pluteineae</taxon>
        <taxon>Amanitaceae</taxon>
        <taxon>Amanita</taxon>
    </lineage>
</organism>
<comment type="subcellular location">
    <subcellularLocation>
        <location evidence="1">Nucleus</location>
    </subcellularLocation>
</comment>
<reference evidence="4 5" key="1">
    <citation type="submission" date="2014-04" db="EMBL/GenBank/DDBJ databases">
        <title>Evolutionary Origins and Diversification of the Mycorrhizal Mutualists.</title>
        <authorList>
            <consortium name="DOE Joint Genome Institute"/>
            <consortium name="Mycorrhizal Genomics Consortium"/>
            <person name="Kohler A."/>
            <person name="Kuo A."/>
            <person name="Nagy L.G."/>
            <person name="Floudas D."/>
            <person name="Copeland A."/>
            <person name="Barry K.W."/>
            <person name="Cichocki N."/>
            <person name="Veneault-Fourrey C."/>
            <person name="LaButti K."/>
            <person name="Lindquist E.A."/>
            <person name="Lipzen A."/>
            <person name="Lundell T."/>
            <person name="Morin E."/>
            <person name="Murat C."/>
            <person name="Riley R."/>
            <person name="Ohm R."/>
            <person name="Sun H."/>
            <person name="Tunlid A."/>
            <person name="Henrissat B."/>
            <person name="Grigoriev I.V."/>
            <person name="Hibbett D.S."/>
            <person name="Martin F."/>
        </authorList>
    </citation>
    <scope>NUCLEOTIDE SEQUENCE [LARGE SCALE GENOMIC DNA]</scope>
    <source>
        <strain evidence="4 5">Koide BX008</strain>
    </source>
</reference>
<dbReference type="Pfam" id="PF09739">
    <property type="entry name" value="MCM_bind"/>
    <property type="match status" value="2"/>
</dbReference>
<dbReference type="PANTHER" id="PTHR13489">
    <property type="entry name" value="MINI-CHROMOSOME MAINTENANCE COMPLEX-BINDING PROTEIN"/>
    <property type="match status" value="1"/>
</dbReference>
<dbReference type="GO" id="GO:0005634">
    <property type="term" value="C:nucleus"/>
    <property type="evidence" value="ECO:0007669"/>
    <property type="project" value="UniProtKB-SubCell"/>
</dbReference>
<keyword evidence="5" id="KW-1185">Reference proteome</keyword>
<evidence type="ECO:0008006" key="6">
    <source>
        <dbReference type="Google" id="ProtNLM"/>
    </source>
</evidence>
<dbReference type="HOGENOM" id="CLU_029811_2_0_1"/>
<evidence type="ECO:0000313" key="5">
    <source>
        <dbReference type="Proteomes" id="UP000054549"/>
    </source>
</evidence>
<proteinExistence type="predicted"/>
<name>A0A0C2T191_AMAMK</name>
<protein>
    <recommendedName>
        <fullName evidence="6">Mini-chromosome maintenance complex-binding protein</fullName>
    </recommendedName>
</protein>